<dbReference type="SUPFAM" id="SSF46785">
    <property type="entry name" value="Winged helix' DNA-binding domain"/>
    <property type="match status" value="1"/>
</dbReference>
<evidence type="ECO:0000256" key="3">
    <source>
        <dbReference type="ARBA" id="ARBA00023163"/>
    </source>
</evidence>
<dbReference type="PANTHER" id="PTHR38445">
    <property type="entry name" value="HTH-TYPE TRANSCRIPTIONAL REPRESSOR YTRA"/>
    <property type="match status" value="1"/>
</dbReference>
<keyword evidence="1" id="KW-0805">Transcription regulation</keyword>
<evidence type="ECO:0000256" key="2">
    <source>
        <dbReference type="ARBA" id="ARBA00023125"/>
    </source>
</evidence>
<accession>A0A859FCY8</accession>
<dbReference type="Gene3D" id="1.10.10.10">
    <property type="entry name" value="Winged helix-like DNA-binding domain superfamily/Winged helix DNA-binding domain"/>
    <property type="match status" value="1"/>
</dbReference>
<evidence type="ECO:0000313" key="6">
    <source>
        <dbReference type="Proteomes" id="UP000318138"/>
    </source>
</evidence>
<keyword evidence="6" id="KW-1185">Reference proteome</keyword>
<dbReference type="InterPro" id="IPR036388">
    <property type="entry name" value="WH-like_DNA-bd_sf"/>
</dbReference>
<dbReference type="PANTHER" id="PTHR38445:SF9">
    <property type="entry name" value="HTH-TYPE TRANSCRIPTIONAL REPRESSOR YTRA"/>
    <property type="match status" value="1"/>
</dbReference>
<proteinExistence type="predicted"/>
<dbReference type="SMART" id="SM00345">
    <property type="entry name" value="HTH_GNTR"/>
    <property type="match status" value="1"/>
</dbReference>
<dbReference type="KEGG" id="psua:FLK61_28640"/>
<evidence type="ECO:0000259" key="4">
    <source>
        <dbReference type="PROSITE" id="PS50949"/>
    </source>
</evidence>
<dbReference type="AlphaFoldDB" id="A0A859FCY8"/>
<dbReference type="GO" id="GO:0003700">
    <property type="term" value="F:DNA-binding transcription factor activity"/>
    <property type="evidence" value="ECO:0007669"/>
    <property type="project" value="InterPro"/>
</dbReference>
<dbReference type="PROSITE" id="PS50949">
    <property type="entry name" value="HTH_GNTR"/>
    <property type="match status" value="1"/>
</dbReference>
<dbReference type="EMBL" id="CP041372">
    <property type="protein sequence ID" value="QKS70708.1"/>
    <property type="molecule type" value="Genomic_DNA"/>
</dbReference>
<feature type="domain" description="HTH gntR-type" evidence="4">
    <location>
        <begin position="11"/>
        <end position="79"/>
    </location>
</feature>
<evidence type="ECO:0000313" key="5">
    <source>
        <dbReference type="EMBL" id="QKS70708.1"/>
    </source>
</evidence>
<dbReference type="Pfam" id="PF00392">
    <property type="entry name" value="GntR"/>
    <property type="match status" value="1"/>
</dbReference>
<name>A0A859FCY8_9BACI</name>
<sequence length="139" mass="16081">MFFQIDPRSNTPLYEQIIQQVKEMCMKGVLKPDEKLPSVRELSAQMVINPNTVSKAYQELERQGIIHTLRGRGTFISQDVPTYSDPRRIQEMKQSLKQMIVDARYAGLSKQEILTWLEEFYEEMEGNSDEGPASLKDHS</sequence>
<gene>
    <name evidence="5" type="ORF">FLK61_28640</name>
</gene>
<dbReference type="Proteomes" id="UP000318138">
    <property type="component" value="Chromosome"/>
</dbReference>
<dbReference type="InterPro" id="IPR036390">
    <property type="entry name" value="WH_DNA-bd_sf"/>
</dbReference>
<reference evidence="6" key="1">
    <citation type="submission" date="2019-07" db="EMBL/GenBank/DDBJ databases">
        <title>Bacillus alkalisoli sp. nov. isolated from saline soil.</title>
        <authorList>
            <person name="Sun J.-Q."/>
            <person name="Xu L."/>
        </authorList>
    </citation>
    <scope>NUCLEOTIDE SEQUENCE [LARGE SCALE GENOMIC DNA]</scope>
    <source>
        <strain evidence="6">M4U3P1</strain>
    </source>
</reference>
<evidence type="ECO:0000256" key="1">
    <source>
        <dbReference type="ARBA" id="ARBA00023015"/>
    </source>
</evidence>
<organism evidence="5 6">
    <name type="scientific">Paenalkalicoccus suaedae</name>
    <dbReference type="NCBI Taxonomy" id="2592382"/>
    <lineage>
        <taxon>Bacteria</taxon>
        <taxon>Bacillati</taxon>
        <taxon>Bacillota</taxon>
        <taxon>Bacilli</taxon>
        <taxon>Bacillales</taxon>
        <taxon>Bacillaceae</taxon>
        <taxon>Paenalkalicoccus</taxon>
    </lineage>
</organism>
<dbReference type="InterPro" id="IPR000524">
    <property type="entry name" value="Tscrpt_reg_HTH_GntR"/>
</dbReference>
<dbReference type="CDD" id="cd07377">
    <property type="entry name" value="WHTH_GntR"/>
    <property type="match status" value="1"/>
</dbReference>
<dbReference type="GO" id="GO:0003677">
    <property type="term" value="F:DNA binding"/>
    <property type="evidence" value="ECO:0007669"/>
    <property type="project" value="UniProtKB-KW"/>
</dbReference>
<protein>
    <submittedName>
        <fullName evidence="5">GntR family transcriptional regulator</fullName>
    </submittedName>
</protein>
<dbReference type="RefSeq" id="WP_176008744.1">
    <property type="nucleotide sequence ID" value="NZ_CP041372.2"/>
</dbReference>
<keyword evidence="2" id="KW-0238">DNA-binding</keyword>
<keyword evidence="3" id="KW-0804">Transcription</keyword>